<gene>
    <name evidence="1" type="ORF">L3X38_029391</name>
</gene>
<protein>
    <submittedName>
        <fullName evidence="1">Uncharacterized protein</fullName>
    </submittedName>
</protein>
<comment type="caution">
    <text evidence="1">The sequence shown here is derived from an EMBL/GenBank/DDBJ whole genome shotgun (WGS) entry which is preliminary data.</text>
</comment>
<dbReference type="AlphaFoldDB" id="A0AAD4Z2C6"/>
<evidence type="ECO:0000313" key="2">
    <source>
        <dbReference type="Proteomes" id="UP001054821"/>
    </source>
</evidence>
<dbReference type="EMBL" id="JAJFAZ020000005">
    <property type="protein sequence ID" value="KAI5329994.1"/>
    <property type="molecule type" value="Genomic_DNA"/>
</dbReference>
<evidence type="ECO:0000313" key="1">
    <source>
        <dbReference type="EMBL" id="KAI5329994.1"/>
    </source>
</evidence>
<dbReference type="Proteomes" id="UP001054821">
    <property type="component" value="Chromosome 5"/>
</dbReference>
<sequence>MLEGPSYLVSRELPSSCEQESKWIYNTHRVMELSNNKRPLADGEELTLRKACKLSDAVLGGEAVVDLNGLSLSPAKDHNRLCIEIDDEAYMNVSRKAVGFLFSCD</sequence>
<name>A0AAD4Z2C6_PRUDU</name>
<organism evidence="1 2">
    <name type="scientific">Prunus dulcis</name>
    <name type="common">Almond</name>
    <name type="synonym">Amygdalus dulcis</name>
    <dbReference type="NCBI Taxonomy" id="3755"/>
    <lineage>
        <taxon>Eukaryota</taxon>
        <taxon>Viridiplantae</taxon>
        <taxon>Streptophyta</taxon>
        <taxon>Embryophyta</taxon>
        <taxon>Tracheophyta</taxon>
        <taxon>Spermatophyta</taxon>
        <taxon>Magnoliopsida</taxon>
        <taxon>eudicotyledons</taxon>
        <taxon>Gunneridae</taxon>
        <taxon>Pentapetalae</taxon>
        <taxon>rosids</taxon>
        <taxon>fabids</taxon>
        <taxon>Rosales</taxon>
        <taxon>Rosaceae</taxon>
        <taxon>Amygdaloideae</taxon>
        <taxon>Amygdaleae</taxon>
        <taxon>Prunus</taxon>
    </lineage>
</organism>
<reference evidence="1 2" key="1">
    <citation type="journal article" date="2022" name="G3 (Bethesda)">
        <title>Whole-genome sequence and methylome profiling of the almond [Prunus dulcis (Mill.) D.A. Webb] cultivar 'Nonpareil'.</title>
        <authorList>
            <person name="D'Amico-Willman K.M."/>
            <person name="Ouma W.Z."/>
            <person name="Meulia T."/>
            <person name="Sideli G.M."/>
            <person name="Gradziel T.M."/>
            <person name="Fresnedo-Ramirez J."/>
        </authorList>
    </citation>
    <scope>NUCLEOTIDE SEQUENCE [LARGE SCALE GENOMIC DNA]</scope>
    <source>
        <strain evidence="1">Clone GOH B32 T37-40</strain>
    </source>
</reference>
<keyword evidence="2" id="KW-1185">Reference proteome</keyword>
<accession>A0AAD4Z2C6</accession>
<proteinExistence type="predicted"/>